<comment type="caution">
    <text evidence="1">The sequence shown here is derived from an EMBL/GenBank/DDBJ whole genome shotgun (WGS) entry which is preliminary data.</text>
</comment>
<reference evidence="1" key="1">
    <citation type="journal article" date="2015" name="Nature">
        <title>Complex archaea that bridge the gap between prokaryotes and eukaryotes.</title>
        <authorList>
            <person name="Spang A."/>
            <person name="Saw J.H."/>
            <person name="Jorgensen S.L."/>
            <person name="Zaremba-Niedzwiedzka K."/>
            <person name="Martijn J."/>
            <person name="Lind A.E."/>
            <person name="van Eijk R."/>
            <person name="Schleper C."/>
            <person name="Guy L."/>
            <person name="Ettema T.J."/>
        </authorList>
    </citation>
    <scope>NUCLEOTIDE SEQUENCE</scope>
</reference>
<evidence type="ECO:0000313" key="1">
    <source>
        <dbReference type="EMBL" id="KKM64812.1"/>
    </source>
</evidence>
<name>A0A0F9M6K1_9ZZZZ</name>
<proteinExistence type="predicted"/>
<accession>A0A0F9M6K1</accession>
<dbReference type="EMBL" id="LAZR01010830">
    <property type="protein sequence ID" value="KKM64812.1"/>
    <property type="molecule type" value="Genomic_DNA"/>
</dbReference>
<feature type="non-terminal residue" evidence="1">
    <location>
        <position position="1"/>
    </location>
</feature>
<dbReference type="AlphaFoldDB" id="A0A0F9M6K1"/>
<sequence>TTADSSEFGTITMPSFFGSPAVGSPANSGVQATYAVDISGGNLRLLATPKTTSSTVFKVTAQLTKV</sequence>
<gene>
    <name evidence="1" type="ORF">LCGC14_1497530</name>
</gene>
<protein>
    <submittedName>
        <fullName evidence="1">Uncharacterized protein</fullName>
    </submittedName>
</protein>
<organism evidence="1">
    <name type="scientific">marine sediment metagenome</name>
    <dbReference type="NCBI Taxonomy" id="412755"/>
    <lineage>
        <taxon>unclassified sequences</taxon>
        <taxon>metagenomes</taxon>
        <taxon>ecological metagenomes</taxon>
    </lineage>
</organism>